<dbReference type="STRING" id="1077348.A0A2G8SI54"/>
<organism evidence="2 3">
    <name type="scientific">Ganoderma sinense ZZ0214-1</name>
    <dbReference type="NCBI Taxonomy" id="1077348"/>
    <lineage>
        <taxon>Eukaryota</taxon>
        <taxon>Fungi</taxon>
        <taxon>Dikarya</taxon>
        <taxon>Basidiomycota</taxon>
        <taxon>Agaricomycotina</taxon>
        <taxon>Agaricomycetes</taxon>
        <taxon>Polyporales</taxon>
        <taxon>Polyporaceae</taxon>
        <taxon>Ganoderma</taxon>
    </lineage>
</organism>
<evidence type="ECO:0000313" key="3">
    <source>
        <dbReference type="Proteomes" id="UP000230002"/>
    </source>
</evidence>
<evidence type="ECO:0000256" key="1">
    <source>
        <dbReference type="SAM" id="MobiDB-lite"/>
    </source>
</evidence>
<accession>A0A2G8SI54</accession>
<dbReference type="Proteomes" id="UP000230002">
    <property type="component" value="Unassembled WGS sequence"/>
</dbReference>
<proteinExistence type="predicted"/>
<dbReference type="EMBL" id="AYKW01000007">
    <property type="protein sequence ID" value="PIL33407.1"/>
    <property type="molecule type" value="Genomic_DNA"/>
</dbReference>
<keyword evidence="3" id="KW-1185">Reference proteome</keyword>
<name>A0A2G8SI54_9APHY</name>
<reference evidence="2 3" key="1">
    <citation type="journal article" date="2015" name="Sci. Rep.">
        <title>Chromosome-level genome map provides insights into diverse defense mechanisms in the medicinal fungus Ganoderma sinense.</title>
        <authorList>
            <person name="Zhu Y."/>
            <person name="Xu J."/>
            <person name="Sun C."/>
            <person name="Zhou S."/>
            <person name="Xu H."/>
            <person name="Nelson D.R."/>
            <person name="Qian J."/>
            <person name="Song J."/>
            <person name="Luo H."/>
            <person name="Xiang L."/>
            <person name="Li Y."/>
            <person name="Xu Z."/>
            <person name="Ji A."/>
            <person name="Wang L."/>
            <person name="Lu S."/>
            <person name="Hayward A."/>
            <person name="Sun W."/>
            <person name="Li X."/>
            <person name="Schwartz D.C."/>
            <person name="Wang Y."/>
            <person name="Chen S."/>
        </authorList>
    </citation>
    <scope>NUCLEOTIDE SEQUENCE [LARGE SCALE GENOMIC DNA]</scope>
    <source>
        <strain evidence="2 3">ZZ0214-1</strain>
    </source>
</reference>
<sequence>MFVHVFLGYSKAKTISDDLESFFHLLLYFAICFFPHNASDVVDELLFSYFDDCTHALHGQTTGSTKFLWLRPYSTSEPAHVRSHPMNIPFCELLRWFKALYTPNRDIEELPVQDDPTDQADEVPALRLSHP</sequence>
<gene>
    <name evidence="2" type="ORF">GSI_04029</name>
</gene>
<protein>
    <recommendedName>
        <fullName evidence="4">Fungal-type protein kinase domain-containing protein</fullName>
    </recommendedName>
</protein>
<evidence type="ECO:0000313" key="2">
    <source>
        <dbReference type="EMBL" id="PIL33407.1"/>
    </source>
</evidence>
<evidence type="ECO:0008006" key="4">
    <source>
        <dbReference type="Google" id="ProtNLM"/>
    </source>
</evidence>
<feature type="region of interest" description="Disordered" evidence="1">
    <location>
        <begin position="108"/>
        <end position="131"/>
    </location>
</feature>
<dbReference type="AlphaFoldDB" id="A0A2G8SI54"/>
<comment type="caution">
    <text evidence="2">The sequence shown here is derived from an EMBL/GenBank/DDBJ whole genome shotgun (WGS) entry which is preliminary data.</text>
</comment>
<feature type="compositionally biased region" description="Acidic residues" evidence="1">
    <location>
        <begin position="109"/>
        <end position="121"/>
    </location>
</feature>
<dbReference type="OrthoDB" id="2758698at2759"/>